<evidence type="ECO:0000313" key="8">
    <source>
        <dbReference type="Proteomes" id="UP001632038"/>
    </source>
</evidence>
<evidence type="ECO:0000256" key="1">
    <source>
        <dbReference type="ARBA" id="ARBA00004613"/>
    </source>
</evidence>
<evidence type="ECO:0000256" key="4">
    <source>
        <dbReference type="ARBA" id="ARBA00022525"/>
    </source>
</evidence>
<reference evidence="8" key="1">
    <citation type="journal article" date="2024" name="IScience">
        <title>Strigolactones Initiate the Formation of Haustorium-like Structures in Castilleja.</title>
        <authorList>
            <person name="Buerger M."/>
            <person name="Peterson D."/>
            <person name="Chory J."/>
        </authorList>
    </citation>
    <scope>NUCLEOTIDE SEQUENCE [LARGE SCALE GENOMIC DNA]</scope>
</reference>
<dbReference type="PANTHER" id="PTHR31232">
    <property type="match status" value="1"/>
</dbReference>
<evidence type="ECO:0000256" key="5">
    <source>
        <dbReference type="ARBA" id="ARBA00022729"/>
    </source>
</evidence>
<dbReference type="GO" id="GO:0060320">
    <property type="term" value="P:rejection of self pollen"/>
    <property type="evidence" value="ECO:0007669"/>
    <property type="project" value="UniProtKB-KW"/>
</dbReference>
<name>A0ABD3E7K0_9LAMI</name>
<dbReference type="PANTHER" id="PTHR31232:SF155">
    <property type="entry name" value="PLANT SELF-INCOMPATIBILITY PROTEIN S1 FAMILY"/>
    <property type="match status" value="1"/>
</dbReference>
<evidence type="ECO:0000256" key="6">
    <source>
        <dbReference type="RuleBase" id="RU367044"/>
    </source>
</evidence>
<feature type="chain" id="PRO_5044530712" description="S-protein homolog" evidence="6">
    <location>
        <begin position="26"/>
        <end position="130"/>
    </location>
</feature>
<comment type="caution">
    <text evidence="7">The sequence shown here is derived from an EMBL/GenBank/DDBJ whole genome shotgun (WGS) entry which is preliminary data.</text>
</comment>
<evidence type="ECO:0000256" key="3">
    <source>
        <dbReference type="ARBA" id="ARBA00022471"/>
    </source>
</evidence>
<dbReference type="Proteomes" id="UP001632038">
    <property type="component" value="Unassembled WGS sequence"/>
</dbReference>
<evidence type="ECO:0000256" key="2">
    <source>
        <dbReference type="ARBA" id="ARBA00005581"/>
    </source>
</evidence>
<feature type="signal peptide" evidence="6">
    <location>
        <begin position="1"/>
        <end position="25"/>
    </location>
</feature>
<keyword evidence="8" id="KW-1185">Reference proteome</keyword>
<dbReference type="EMBL" id="JAVIJP010000007">
    <property type="protein sequence ID" value="KAL3649747.1"/>
    <property type="molecule type" value="Genomic_DNA"/>
</dbReference>
<comment type="similarity">
    <text evidence="2 6">Belongs to the plant self-incompatibility (S1) protein family.</text>
</comment>
<sequence length="130" mass="14674">MSHKMMKTLLLLCLGLLNILAPAHACSLSVKVNVHVVNNLPSGSKLKIHCASGDDDLGFHTLSINKEFQWGFCANPRTLFFCHLWWGPKQRAFDVFVSSILIYPLHVWSARADGIYEAVNGTFVKKFDWK</sequence>
<evidence type="ECO:0000313" key="7">
    <source>
        <dbReference type="EMBL" id="KAL3649747.1"/>
    </source>
</evidence>
<protein>
    <recommendedName>
        <fullName evidence="6">S-protein homolog</fullName>
    </recommendedName>
</protein>
<keyword evidence="4 6" id="KW-0964">Secreted</keyword>
<keyword evidence="5 6" id="KW-0732">Signal</keyword>
<dbReference type="AlphaFoldDB" id="A0ABD3E7K0"/>
<keyword evidence="3 6" id="KW-0713">Self-incompatibility</keyword>
<gene>
    <name evidence="7" type="ORF">CASFOL_006150</name>
</gene>
<dbReference type="InterPro" id="IPR010264">
    <property type="entry name" value="Self-incomp_S1"/>
</dbReference>
<accession>A0ABD3E7K0</accession>
<proteinExistence type="inferred from homology"/>
<organism evidence="7 8">
    <name type="scientific">Castilleja foliolosa</name>
    <dbReference type="NCBI Taxonomy" id="1961234"/>
    <lineage>
        <taxon>Eukaryota</taxon>
        <taxon>Viridiplantae</taxon>
        <taxon>Streptophyta</taxon>
        <taxon>Embryophyta</taxon>
        <taxon>Tracheophyta</taxon>
        <taxon>Spermatophyta</taxon>
        <taxon>Magnoliopsida</taxon>
        <taxon>eudicotyledons</taxon>
        <taxon>Gunneridae</taxon>
        <taxon>Pentapetalae</taxon>
        <taxon>asterids</taxon>
        <taxon>lamiids</taxon>
        <taxon>Lamiales</taxon>
        <taxon>Orobanchaceae</taxon>
        <taxon>Pedicularideae</taxon>
        <taxon>Castillejinae</taxon>
        <taxon>Castilleja</taxon>
    </lineage>
</organism>
<dbReference type="Pfam" id="PF05938">
    <property type="entry name" value="Self-incomp_S1"/>
    <property type="match status" value="1"/>
</dbReference>
<dbReference type="GO" id="GO:0005576">
    <property type="term" value="C:extracellular region"/>
    <property type="evidence" value="ECO:0007669"/>
    <property type="project" value="UniProtKB-SubCell"/>
</dbReference>
<comment type="subcellular location">
    <subcellularLocation>
        <location evidence="1 6">Secreted</location>
    </subcellularLocation>
</comment>